<dbReference type="Proteomes" id="UP001607302">
    <property type="component" value="Unassembled WGS sequence"/>
</dbReference>
<accession>A0ABD2B920</accession>
<evidence type="ECO:0000313" key="1">
    <source>
        <dbReference type="EMBL" id="KAL2729197.1"/>
    </source>
</evidence>
<gene>
    <name evidence="1" type="ORF">V1478_005986</name>
</gene>
<evidence type="ECO:0000313" key="2">
    <source>
        <dbReference type="Proteomes" id="UP001607302"/>
    </source>
</evidence>
<dbReference type="AlphaFoldDB" id="A0ABD2B920"/>
<reference evidence="1 2" key="1">
    <citation type="journal article" date="2024" name="Ann. Entomol. Soc. Am.">
        <title>Genomic analyses of the southern and eastern yellowjacket wasps (Hymenoptera: Vespidae) reveal evolutionary signatures of social life.</title>
        <authorList>
            <person name="Catto M.A."/>
            <person name="Caine P.B."/>
            <person name="Orr S.E."/>
            <person name="Hunt B.G."/>
            <person name="Goodisman M.A.D."/>
        </authorList>
    </citation>
    <scope>NUCLEOTIDE SEQUENCE [LARGE SCALE GENOMIC DNA]</scope>
    <source>
        <strain evidence="1">233</strain>
        <tissue evidence="1">Head and thorax</tissue>
    </source>
</reference>
<keyword evidence="2" id="KW-1185">Reference proteome</keyword>
<protein>
    <submittedName>
        <fullName evidence="1">Uncharacterized protein</fullName>
    </submittedName>
</protein>
<organism evidence="1 2">
    <name type="scientific">Vespula squamosa</name>
    <name type="common">Southern yellow jacket</name>
    <name type="synonym">Wasp</name>
    <dbReference type="NCBI Taxonomy" id="30214"/>
    <lineage>
        <taxon>Eukaryota</taxon>
        <taxon>Metazoa</taxon>
        <taxon>Ecdysozoa</taxon>
        <taxon>Arthropoda</taxon>
        <taxon>Hexapoda</taxon>
        <taxon>Insecta</taxon>
        <taxon>Pterygota</taxon>
        <taxon>Neoptera</taxon>
        <taxon>Endopterygota</taxon>
        <taxon>Hymenoptera</taxon>
        <taxon>Apocrita</taxon>
        <taxon>Aculeata</taxon>
        <taxon>Vespoidea</taxon>
        <taxon>Vespidae</taxon>
        <taxon>Vespinae</taxon>
        <taxon>Vespula</taxon>
    </lineage>
</organism>
<comment type="caution">
    <text evidence="1">The sequence shown here is derived from an EMBL/GenBank/DDBJ whole genome shotgun (WGS) entry which is preliminary data.</text>
</comment>
<name>A0ABD2B920_VESSQ</name>
<sequence>MQDFYRPEIGVESASKLQLRTCSQTAFSMARHLSNSIMRESEYEPCLTPNRQSPEGQMDDLHQPLASQRFRKRAPFSTWISPNNFGDFHPNPLMSLLTDNSKRIEYPDGTIDGTFSVITKRRCTRKFKGCVLHATLGDNKDEKDEEEVEERTIKQLEISRTSSGSSVKERTERKIFKERRNIRKNFSRLNSLFKVGFLIITLTPYSMSNTGDKDRMQKASYARFHKDGIVQRVE</sequence>
<proteinExistence type="predicted"/>
<dbReference type="EMBL" id="JAUDFV010000131">
    <property type="protein sequence ID" value="KAL2729197.1"/>
    <property type="molecule type" value="Genomic_DNA"/>
</dbReference>